<dbReference type="SMART" id="SM00853">
    <property type="entry name" value="MutL_C"/>
    <property type="match status" value="1"/>
</dbReference>
<dbReference type="STRING" id="1122619.GCA_000373745_00042"/>
<evidence type="ECO:0000259" key="6">
    <source>
        <dbReference type="SMART" id="SM00853"/>
    </source>
</evidence>
<dbReference type="NCBIfam" id="TIGR00585">
    <property type="entry name" value="mutl"/>
    <property type="match status" value="1"/>
</dbReference>
<dbReference type="InterPro" id="IPR037198">
    <property type="entry name" value="MutL_C_sf"/>
</dbReference>
<evidence type="ECO:0000256" key="2">
    <source>
        <dbReference type="ARBA" id="ARBA00021975"/>
    </source>
</evidence>
<dbReference type="SUPFAM" id="SSF55874">
    <property type="entry name" value="ATPase domain of HSP90 chaperone/DNA topoisomerase II/histidine kinase"/>
    <property type="match status" value="1"/>
</dbReference>
<dbReference type="InterPro" id="IPR042120">
    <property type="entry name" value="MutL_C_dimsub"/>
</dbReference>
<dbReference type="InterPro" id="IPR020568">
    <property type="entry name" value="Ribosomal_Su5_D2-typ_SF"/>
</dbReference>
<dbReference type="Pfam" id="PF01119">
    <property type="entry name" value="DNA_mis_repair"/>
    <property type="match status" value="1"/>
</dbReference>
<dbReference type="GO" id="GO:0016887">
    <property type="term" value="F:ATP hydrolysis activity"/>
    <property type="evidence" value="ECO:0007669"/>
    <property type="project" value="InterPro"/>
</dbReference>
<dbReference type="PROSITE" id="PS00058">
    <property type="entry name" value="DNA_MISMATCH_REPAIR_1"/>
    <property type="match status" value="1"/>
</dbReference>
<evidence type="ECO:0000256" key="4">
    <source>
        <dbReference type="ARBA" id="ARBA00023204"/>
    </source>
</evidence>
<proteinExistence type="inferred from homology"/>
<feature type="domain" description="MutL C-terminal dimerisation" evidence="6">
    <location>
        <begin position="447"/>
        <end position="590"/>
    </location>
</feature>
<dbReference type="PANTHER" id="PTHR10073">
    <property type="entry name" value="DNA MISMATCH REPAIR PROTEIN MLH, PMS, MUTL"/>
    <property type="match status" value="1"/>
</dbReference>
<dbReference type="InterPro" id="IPR038973">
    <property type="entry name" value="MutL/Mlh/Pms-like"/>
</dbReference>
<reference evidence="8 9" key="1">
    <citation type="submission" date="2018-06" db="EMBL/GenBank/DDBJ databases">
        <authorList>
            <consortium name="Pathogen Informatics"/>
            <person name="Doyle S."/>
        </authorList>
    </citation>
    <scope>NUCLEOTIDE SEQUENCE [LARGE SCALE GENOMIC DNA]</scope>
    <source>
        <strain evidence="8 9">NCTC11997</strain>
    </source>
</reference>
<dbReference type="PANTHER" id="PTHR10073:SF12">
    <property type="entry name" value="DNA MISMATCH REPAIR PROTEIN MLH1"/>
    <property type="match status" value="1"/>
</dbReference>
<organism evidence="8 9">
    <name type="scientific">Oligella ureolytica</name>
    <dbReference type="NCBI Taxonomy" id="90244"/>
    <lineage>
        <taxon>Bacteria</taxon>
        <taxon>Pseudomonadati</taxon>
        <taxon>Pseudomonadota</taxon>
        <taxon>Betaproteobacteria</taxon>
        <taxon>Burkholderiales</taxon>
        <taxon>Alcaligenaceae</taxon>
        <taxon>Oligella</taxon>
    </lineage>
</organism>
<dbReference type="SMART" id="SM01340">
    <property type="entry name" value="DNA_mis_repair"/>
    <property type="match status" value="1"/>
</dbReference>
<dbReference type="InterPro" id="IPR042121">
    <property type="entry name" value="MutL_C_regsub"/>
</dbReference>
<feature type="domain" description="DNA mismatch repair protein S5" evidence="7">
    <location>
        <begin position="211"/>
        <end position="329"/>
    </location>
</feature>
<dbReference type="AlphaFoldDB" id="A0A378XF25"/>
<dbReference type="InterPro" id="IPR036890">
    <property type="entry name" value="HATPase_C_sf"/>
</dbReference>
<evidence type="ECO:0000256" key="1">
    <source>
        <dbReference type="ARBA" id="ARBA00006082"/>
    </source>
</evidence>
<dbReference type="CDD" id="cd16926">
    <property type="entry name" value="HATPase_MutL-MLH-PMS-like"/>
    <property type="match status" value="1"/>
</dbReference>
<dbReference type="Proteomes" id="UP000254603">
    <property type="component" value="Unassembled WGS sequence"/>
</dbReference>
<dbReference type="EMBL" id="UGSB01000001">
    <property type="protein sequence ID" value="SUA52371.1"/>
    <property type="molecule type" value="Genomic_DNA"/>
</dbReference>
<sequence length="634" mass="69514">MYDMSQRKEILPLPEQLINQIAAGEVIERPASVLKEVLENAIDAGASQIEVRLEGGGIRRICVIDDGSGIPVNELPLAITQHATSKIRSLDELESVASMGFRGEALASIASVSRLTITSRSAEQDLAYSICGSSKEISPAAGGIGTTIDVKQLFEHIPARRKFLKTEGTEFGHAVDAMERIAMANPHISFRIFHNQKPYKQWLASDAFQRVRDVIGEEFIEHGLEVQMDHGLARVHGITIHPTAARARADKQYLFVNGRFIRDRTISHAIRQAYSDVLHGDRQPAYVLFLEISPDLVDVNVHPAKSEVRFRESGAVYRLFTQAIGSALSNTGGQSQSDANAVMSTLGRAGDGQVVEVDAASAQSALPQALMTQGTYPAHTGSRNHAPAALNYPTSSYHQNSLDLAQTAGNWQSAYAPISAPEDIHVPKPRMHNSSETELGDYPLGMAIGQLHGIYILAQNHSGLVLVDMHAAHERVVYEQLKQLHNQQEIVTQEFLVPFLISCSEKEVALVESQQELLQELGLRLSASGPKSITVRAVPALLARGDIESLVLGVLKDINDIGSTERLALQRNEILSTMACHGSVRANKFLTITEMNALLRAMEATDKADNCNHGRPTWFQWSLRDLDKLFMRGE</sequence>
<gene>
    <name evidence="5 8" type="primary">mutL</name>
    <name evidence="8" type="ORF">NCTC11997_00756</name>
</gene>
<dbReference type="InterPro" id="IPR020667">
    <property type="entry name" value="DNA_mismatch_repair_MutL"/>
</dbReference>
<accession>A0A378XF25</accession>
<dbReference type="InterPro" id="IPR014721">
    <property type="entry name" value="Ribsml_uS5_D2-typ_fold_subgr"/>
</dbReference>
<keyword evidence="3 5" id="KW-0227">DNA damage</keyword>
<dbReference type="GO" id="GO:0005524">
    <property type="term" value="F:ATP binding"/>
    <property type="evidence" value="ECO:0007669"/>
    <property type="project" value="InterPro"/>
</dbReference>
<dbReference type="InterPro" id="IPR014790">
    <property type="entry name" value="MutL_C"/>
</dbReference>
<dbReference type="Gene3D" id="3.30.1370.100">
    <property type="entry name" value="MutL, C-terminal domain, regulatory subdomain"/>
    <property type="match status" value="1"/>
</dbReference>
<dbReference type="Pfam" id="PF13589">
    <property type="entry name" value="HATPase_c_3"/>
    <property type="match status" value="1"/>
</dbReference>
<evidence type="ECO:0000259" key="7">
    <source>
        <dbReference type="SMART" id="SM01340"/>
    </source>
</evidence>
<evidence type="ECO:0000256" key="5">
    <source>
        <dbReference type="HAMAP-Rule" id="MF_00149"/>
    </source>
</evidence>
<dbReference type="SUPFAM" id="SSF118116">
    <property type="entry name" value="DNA mismatch repair protein MutL"/>
    <property type="match status" value="1"/>
</dbReference>
<evidence type="ECO:0000256" key="3">
    <source>
        <dbReference type="ARBA" id="ARBA00022763"/>
    </source>
</evidence>
<dbReference type="Gene3D" id="3.30.565.10">
    <property type="entry name" value="Histidine kinase-like ATPase, C-terminal domain"/>
    <property type="match status" value="1"/>
</dbReference>
<dbReference type="FunFam" id="3.30.565.10:FF:000003">
    <property type="entry name" value="DNA mismatch repair endonuclease MutL"/>
    <property type="match status" value="1"/>
</dbReference>
<dbReference type="Pfam" id="PF08676">
    <property type="entry name" value="MutL_C"/>
    <property type="match status" value="1"/>
</dbReference>
<dbReference type="InterPro" id="IPR014762">
    <property type="entry name" value="DNA_mismatch_repair_CS"/>
</dbReference>
<protein>
    <recommendedName>
        <fullName evidence="2 5">DNA mismatch repair protein MutL</fullName>
    </recommendedName>
</protein>
<dbReference type="GO" id="GO:0140664">
    <property type="term" value="F:ATP-dependent DNA damage sensor activity"/>
    <property type="evidence" value="ECO:0007669"/>
    <property type="project" value="InterPro"/>
</dbReference>
<dbReference type="GO" id="GO:0032300">
    <property type="term" value="C:mismatch repair complex"/>
    <property type="evidence" value="ECO:0007669"/>
    <property type="project" value="InterPro"/>
</dbReference>
<dbReference type="CDD" id="cd03482">
    <property type="entry name" value="MutL_Trans_MutL"/>
    <property type="match status" value="1"/>
</dbReference>
<dbReference type="SUPFAM" id="SSF54211">
    <property type="entry name" value="Ribosomal protein S5 domain 2-like"/>
    <property type="match status" value="1"/>
</dbReference>
<dbReference type="HAMAP" id="MF_00149">
    <property type="entry name" value="DNA_mis_repair"/>
    <property type="match status" value="1"/>
</dbReference>
<comment type="function">
    <text evidence="5">This protein is involved in the repair of mismatches in DNA. It is required for dam-dependent methyl-directed DNA mismatch repair. May act as a 'molecular matchmaker', a protein that promotes the formation of a stable complex between two or more DNA-binding proteins in an ATP-dependent manner without itself being part of a final effector complex.</text>
</comment>
<comment type="similarity">
    <text evidence="1 5">Belongs to the DNA mismatch repair MutL/HexB family.</text>
</comment>
<dbReference type="Gene3D" id="3.30.1540.20">
    <property type="entry name" value="MutL, C-terminal domain, dimerisation subdomain"/>
    <property type="match status" value="1"/>
</dbReference>
<evidence type="ECO:0000313" key="8">
    <source>
        <dbReference type="EMBL" id="SUA52371.1"/>
    </source>
</evidence>
<dbReference type="Gene3D" id="3.30.230.10">
    <property type="match status" value="1"/>
</dbReference>
<keyword evidence="4 5" id="KW-0234">DNA repair</keyword>
<dbReference type="InterPro" id="IPR013507">
    <property type="entry name" value="DNA_mismatch_S5_2-like"/>
</dbReference>
<evidence type="ECO:0000313" key="9">
    <source>
        <dbReference type="Proteomes" id="UP000254603"/>
    </source>
</evidence>
<dbReference type="GO" id="GO:0006298">
    <property type="term" value="P:mismatch repair"/>
    <property type="evidence" value="ECO:0007669"/>
    <property type="project" value="UniProtKB-UniRule"/>
</dbReference>
<dbReference type="InterPro" id="IPR002099">
    <property type="entry name" value="MutL/Mlh/PMS"/>
</dbReference>
<name>A0A378XF25_9BURK</name>
<dbReference type="NCBIfam" id="NF000949">
    <property type="entry name" value="PRK00095.1-2"/>
    <property type="match status" value="1"/>
</dbReference>
<dbReference type="GO" id="GO:0030983">
    <property type="term" value="F:mismatched DNA binding"/>
    <property type="evidence" value="ECO:0007669"/>
    <property type="project" value="InterPro"/>
</dbReference>